<evidence type="ECO:0000259" key="1">
    <source>
        <dbReference type="PROSITE" id="PS50943"/>
    </source>
</evidence>
<dbReference type="Gene3D" id="1.10.260.40">
    <property type="entry name" value="lambda repressor-like DNA-binding domains"/>
    <property type="match status" value="1"/>
</dbReference>
<dbReference type="CDD" id="cd00093">
    <property type="entry name" value="HTH_XRE"/>
    <property type="match status" value="1"/>
</dbReference>
<dbReference type="RefSeq" id="WP_302050353.1">
    <property type="nucleotide sequence ID" value="NZ_JAMJEV010000041.1"/>
</dbReference>
<dbReference type="InterPro" id="IPR010982">
    <property type="entry name" value="Lambda_DNA-bd_dom_sf"/>
</dbReference>
<dbReference type="EMBL" id="JAMJEV010000041">
    <property type="protein sequence ID" value="MDO0825997.1"/>
    <property type="molecule type" value="Genomic_DNA"/>
</dbReference>
<comment type="caution">
    <text evidence="2">The sequence shown here is derived from an EMBL/GenBank/DDBJ whole genome shotgun (WGS) entry which is preliminary data.</text>
</comment>
<dbReference type="PROSITE" id="PS50943">
    <property type="entry name" value="HTH_CROC1"/>
    <property type="match status" value="1"/>
</dbReference>
<protein>
    <submittedName>
        <fullName evidence="2">Helix-turn-helix domain-containing protein</fullName>
    </submittedName>
</protein>
<reference evidence="2" key="1">
    <citation type="submission" date="2022-05" db="EMBL/GenBank/DDBJ databases">
        <title>Expanded diversity of anoxic marine methylotrophy in a Black Sea sulfate reducing microorganism.</title>
        <authorList>
            <person name="Fischer P.Q."/>
            <person name="Stams A.J.M."/>
            <person name="Villanueva L."/>
            <person name="Sousa D.Z."/>
        </authorList>
    </citation>
    <scope>NUCLEOTIDE SEQUENCE</scope>
    <source>
        <strain evidence="2">P130</strain>
    </source>
</reference>
<dbReference type="SMART" id="SM00530">
    <property type="entry name" value="HTH_XRE"/>
    <property type="match status" value="1"/>
</dbReference>
<evidence type="ECO:0000313" key="2">
    <source>
        <dbReference type="EMBL" id="MDO0825997.1"/>
    </source>
</evidence>
<dbReference type="Proteomes" id="UP001176021">
    <property type="component" value="Unassembled WGS sequence"/>
</dbReference>
<dbReference type="SUPFAM" id="SSF47413">
    <property type="entry name" value="lambda repressor-like DNA-binding domains"/>
    <property type="match status" value="1"/>
</dbReference>
<accession>A0ABT8QXC0</accession>
<dbReference type="InterPro" id="IPR001387">
    <property type="entry name" value="Cro/C1-type_HTH"/>
</dbReference>
<name>A0ABT8QXC0_9FIRM</name>
<keyword evidence="3" id="KW-1185">Reference proteome</keyword>
<feature type="domain" description="HTH cro/C1-type" evidence="1">
    <location>
        <begin position="8"/>
        <end position="64"/>
    </location>
</feature>
<organism evidence="2 3">
    <name type="scientific">Desulfosporosinus nitroreducens</name>
    <dbReference type="NCBI Taxonomy" id="2018668"/>
    <lineage>
        <taxon>Bacteria</taxon>
        <taxon>Bacillati</taxon>
        <taxon>Bacillota</taxon>
        <taxon>Clostridia</taxon>
        <taxon>Eubacteriales</taxon>
        <taxon>Desulfitobacteriaceae</taxon>
        <taxon>Desulfosporosinus</taxon>
    </lineage>
</organism>
<dbReference type="Pfam" id="PF13560">
    <property type="entry name" value="HTH_31"/>
    <property type="match status" value="1"/>
</dbReference>
<sequence>MPSLGELIKNKREAAGLSLKRLGIACGVSDSEIMKIENGSRKSPNWNILCEISQTLDFHPFELLLAAGYITENDIHPNSQIHGLEKLSADDVKMVQLFIDFLAMRSGMNIVSKE</sequence>
<gene>
    <name evidence="2" type="ORF">M8H41_24685</name>
</gene>
<evidence type="ECO:0000313" key="3">
    <source>
        <dbReference type="Proteomes" id="UP001176021"/>
    </source>
</evidence>
<proteinExistence type="predicted"/>